<dbReference type="SMART" id="SM01008">
    <property type="entry name" value="Ald_Xan_dh_C"/>
    <property type="match status" value="1"/>
</dbReference>
<gene>
    <name evidence="2" type="ORF">METZ01_LOCUS2843</name>
</gene>
<dbReference type="InterPro" id="IPR008274">
    <property type="entry name" value="AldOxase/xan_DH_MoCoBD1"/>
</dbReference>
<dbReference type="EMBL" id="UINC01000146">
    <property type="protein sequence ID" value="SUZ49989.1"/>
    <property type="molecule type" value="Genomic_DNA"/>
</dbReference>
<dbReference type="Gene3D" id="3.90.1170.50">
    <property type="entry name" value="Aldehyde oxidase/xanthine dehydrogenase, a/b hammerhead"/>
    <property type="match status" value="1"/>
</dbReference>
<dbReference type="Gene3D" id="3.30.365.10">
    <property type="entry name" value="Aldehyde oxidase/xanthine dehydrogenase, molybdopterin binding domain"/>
    <property type="match status" value="4"/>
</dbReference>
<dbReference type="AlphaFoldDB" id="A0A381N6A9"/>
<evidence type="ECO:0000259" key="1">
    <source>
        <dbReference type="SMART" id="SM01008"/>
    </source>
</evidence>
<accession>A0A381N6A9</accession>
<protein>
    <recommendedName>
        <fullName evidence="1">Aldehyde oxidase/xanthine dehydrogenase a/b hammerhead domain-containing protein</fullName>
    </recommendedName>
</protein>
<dbReference type="PANTHER" id="PTHR11908">
    <property type="entry name" value="XANTHINE DEHYDROGENASE"/>
    <property type="match status" value="1"/>
</dbReference>
<feature type="domain" description="Aldehyde oxidase/xanthine dehydrogenase a/b hammerhead" evidence="1">
    <location>
        <begin position="28"/>
        <end position="143"/>
    </location>
</feature>
<dbReference type="InterPro" id="IPR000674">
    <property type="entry name" value="Ald_Oxase/Xan_DH_a/b"/>
</dbReference>
<name>A0A381N6A9_9ZZZZ</name>
<evidence type="ECO:0000313" key="2">
    <source>
        <dbReference type="EMBL" id="SUZ49989.1"/>
    </source>
</evidence>
<reference evidence="2" key="1">
    <citation type="submission" date="2018-05" db="EMBL/GenBank/DDBJ databases">
        <authorList>
            <person name="Lanie J.A."/>
            <person name="Ng W.-L."/>
            <person name="Kazmierczak K.M."/>
            <person name="Andrzejewski T.M."/>
            <person name="Davidsen T.M."/>
            <person name="Wayne K.J."/>
            <person name="Tettelin H."/>
            <person name="Glass J.I."/>
            <person name="Rusch D."/>
            <person name="Podicherti R."/>
            <person name="Tsui H.-C.T."/>
            <person name="Winkler M.E."/>
        </authorList>
    </citation>
    <scope>NUCLEOTIDE SEQUENCE</scope>
</reference>
<sequence length="756" mass="80766">MVATFEPKTDYKVVGTRPIRHDGYDKVTGRAVYGADMKLPGLIWAVCVRSPHAHANIKSIDTSAAEASDGVFAVITGADMPEAPSELVDLGEGAINFKWASNKLMAGDKVLYKGHPVAAVAATDRYAAEEAARKVVVEYEVLPSVTNVVDALAEDAPILLEDLVGDDLGEDVTSTNMATHTRDEFGDVEGAMNSAAHTIEREYNMQMVHQGYIEPHNATAIWDEENRIKVWTSTQGAFPARTQIAGILQVNVSTVKVTPLEIGGGFGGKIPVYFEPLAALLSKKSGRPVKMVMERTAVFETTGPTPGARMIIKLGADSNGKLIAATADIWFEAGANPGAFIGPAAMCVYAPYEIPNTRIDGWDVLVNKPKVAPYRAPGSPQVAFAMETAVDELCEQAGWDSMQFRIDNASKEGTRRGDGVLFSKIGMQEVLEAATASDHWNSPIGEAPEGKKRGRGIANGYWFNIGLKSSANLSLNSDGTVQLTEGSTDIGGSRTSMAMHVAEVLGIGAHDVRPTVGDTESIGYTDVTGGSRTTYATGYACWIAANNLVEELKKRVAILWDIDENDVDFNDGAFNSKSELKKTIGFKELAGKMDDLGGPANSTGSVDLESAGDGFGMHIADVEIDVKTGKTDIVRYTTIHDVGTAIHPSYVEGQMQGGAVQGIGWALNEEYFMTDEGSMANSSFLDYRMPTSLDLPKIETIIVEVPNPLHPYGVRGVGETPICPPIPAIANAIQNAIGVRLYNTPMNAGSIVDALK</sequence>
<dbReference type="GO" id="GO:0016491">
    <property type="term" value="F:oxidoreductase activity"/>
    <property type="evidence" value="ECO:0007669"/>
    <property type="project" value="InterPro"/>
</dbReference>
<dbReference type="InterPro" id="IPR036856">
    <property type="entry name" value="Ald_Oxase/Xan_DH_a/b_sf"/>
</dbReference>
<proteinExistence type="predicted"/>
<dbReference type="InterPro" id="IPR046867">
    <property type="entry name" value="AldOxase/xan_DH_MoCoBD2"/>
</dbReference>
<dbReference type="PANTHER" id="PTHR11908:SF157">
    <property type="entry name" value="XANTHINE DEHYDROGENASE SUBUNIT D-RELATED"/>
    <property type="match status" value="1"/>
</dbReference>
<organism evidence="2">
    <name type="scientific">marine metagenome</name>
    <dbReference type="NCBI Taxonomy" id="408172"/>
    <lineage>
        <taxon>unclassified sequences</taxon>
        <taxon>metagenomes</taxon>
        <taxon>ecological metagenomes</taxon>
    </lineage>
</organism>
<dbReference type="GO" id="GO:0005506">
    <property type="term" value="F:iron ion binding"/>
    <property type="evidence" value="ECO:0007669"/>
    <property type="project" value="InterPro"/>
</dbReference>
<dbReference type="Pfam" id="PF02738">
    <property type="entry name" value="MoCoBD_1"/>
    <property type="match status" value="1"/>
</dbReference>
<dbReference type="SUPFAM" id="SSF56003">
    <property type="entry name" value="Molybdenum cofactor-binding domain"/>
    <property type="match status" value="1"/>
</dbReference>
<dbReference type="Pfam" id="PF20256">
    <property type="entry name" value="MoCoBD_2"/>
    <property type="match status" value="1"/>
</dbReference>
<dbReference type="SUPFAM" id="SSF54665">
    <property type="entry name" value="CO dehydrogenase molybdoprotein N-domain-like"/>
    <property type="match status" value="1"/>
</dbReference>
<dbReference type="InterPro" id="IPR016208">
    <property type="entry name" value="Ald_Oxase/xanthine_DH-like"/>
</dbReference>
<dbReference type="Pfam" id="PF01315">
    <property type="entry name" value="Ald_Xan_dh_C"/>
    <property type="match status" value="1"/>
</dbReference>
<dbReference type="InterPro" id="IPR037165">
    <property type="entry name" value="AldOxase/xan_DH_Mopterin-bd_sf"/>
</dbReference>